<keyword evidence="2" id="KW-0548">Nucleotidyltransferase</keyword>
<protein>
    <submittedName>
        <fullName evidence="2">Putative rna-directed dna polymerase from mobile element jockey-like protein</fullName>
    </submittedName>
</protein>
<dbReference type="InterPro" id="IPR036691">
    <property type="entry name" value="Endo/exonu/phosph_ase_sf"/>
</dbReference>
<dbReference type="AlphaFoldDB" id="A0A147BID3"/>
<dbReference type="CDD" id="cd01650">
    <property type="entry name" value="RT_nLTR_like"/>
    <property type="match status" value="1"/>
</dbReference>
<feature type="non-terminal residue" evidence="2">
    <location>
        <position position="1"/>
    </location>
</feature>
<dbReference type="InterPro" id="IPR000477">
    <property type="entry name" value="RT_dom"/>
</dbReference>
<dbReference type="GO" id="GO:0061343">
    <property type="term" value="P:cell adhesion involved in heart morphogenesis"/>
    <property type="evidence" value="ECO:0007669"/>
    <property type="project" value="TreeGrafter"/>
</dbReference>
<organism evidence="2">
    <name type="scientific">Ixodes ricinus</name>
    <name type="common">Common tick</name>
    <name type="synonym">Acarus ricinus</name>
    <dbReference type="NCBI Taxonomy" id="34613"/>
    <lineage>
        <taxon>Eukaryota</taxon>
        <taxon>Metazoa</taxon>
        <taxon>Ecdysozoa</taxon>
        <taxon>Arthropoda</taxon>
        <taxon>Chelicerata</taxon>
        <taxon>Arachnida</taxon>
        <taxon>Acari</taxon>
        <taxon>Parasitiformes</taxon>
        <taxon>Ixodida</taxon>
        <taxon>Ixodoidea</taxon>
        <taxon>Ixodidae</taxon>
        <taxon>Ixodinae</taxon>
        <taxon>Ixodes</taxon>
    </lineage>
</organism>
<keyword evidence="2" id="KW-0695">RNA-directed DNA polymerase</keyword>
<dbReference type="EMBL" id="GEGO01004857">
    <property type="protein sequence ID" value="JAR90547.1"/>
    <property type="molecule type" value="Transcribed_RNA"/>
</dbReference>
<proteinExistence type="predicted"/>
<dbReference type="SUPFAM" id="SSF56672">
    <property type="entry name" value="DNA/RNA polymerases"/>
    <property type="match status" value="1"/>
</dbReference>
<dbReference type="PANTHER" id="PTHR33395">
    <property type="entry name" value="TRANSCRIPTASE, PUTATIVE-RELATED-RELATED"/>
    <property type="match status" value="1"/>
</dbReference>
<accession>A0A147BID3</accession>
<dbReference type="GO" id="GO:0007508">
    <property type="term" value="P:larval heart development"/>
    <property type="evidence" value="ECO:0007669"/>
    <property type="project" value="TreeGrafter"/>
</dbReference>
<dbReference type="InterPro" id="IPR005135">
    <property type="entry name" value="Endo/exonuclease/phosphatase"/>
</dbReference>
<name>A0A147BID3_IXORI</name>
<reference evidence="2" key="1">
    <citation type="journal article" date="2018" name="PLoS Negl. Trop. Dis.">
        <title>Sialome diversity of ticks revealed by RNAseq of single tick salivary glands.</title>
        <authorList>
            <person name="Perner J."/>
            <person name="Kropackova S."/>
            <person name="Kopacek P."/>
            <person name="Ribeiro J.M."/>
        </authorList>
    </citation>
    <scope>NUCLEOTIDE SEQUENCE</scope>
    <source>
        <strain evidence="2">Siblings of single egg batch collected in Ceske Budejovice</strain>
        <tissue evidence="2">Salivary glands</tissue>
    </source>
</reference>
<sequence>NCRSIKNKVDDFASLIESIKPSLVIGTESWLDASIANAEVFPADFSVYRKDRNARGGGVFILVHHSFQSTAINPSNPNSSESVWCKIALQNGAFLTVGSFYRPPGSNDQSLVEVSNTLLSVCPEYMLLGGDFNFPDVEWESGLPRTTNTSSLYSSFMNFVSSCDLYQNVSTPTRTGAQRASVLDLLFTNQNTLMSSVSVLPGISDHDVVIGNLRCPQARISKFVPRKVYFYDRGNYSSLTDQIFSFVRELEELSLSLDIDALWNTFSSKLKHLIDVYVPSKILRSRQRNDKPWMNGELRAVIKKKRRVYLRYRKNQTTDCLRQLKQLNSIYKQRLKAAKQCFHTSLEQRLKTNPKAVWKYIRSNKKEDAGIPPIDRNGTLVSDDSEKAACFNNYFQSVFSEPITDVPQLFLAESLSPMADLEINADGIRSLLLNLNTNKATGPDKIPNRVLKECADAVSCCLFILFTKSLSSSKLPVEWKVASVVPVHKSGLKMKADNYRPISLLPACSKQLEHIVYSTLVNHLNANNYFSPSQHGFRNGFSCETQLLEFFHDVASSYDRGFQVDCVFLDFKKAFDSVSHELMLLKLSSLNIPDNILLWLKDYFTHRKQCVVVNGKNSTYVDVTSGVPQGSVLGPLLFLVFINDITEGIESSIRLYADDCVVYRSVQDSKDSASLQQDIDRISDWCERWHMHLNINKCHHVRFTKTNKPLLSSYSLNGTTLTVTPEVKYLGINFTEQLSWQSHINRITAKATGMLYFLGRNFRNCPPKVKETLYLTNVRPILEYACVLWDPQTQYLCDNLERVQNRAARFVTGNYDYTVSLLGNHLKDYLGWKPLKCRRFALRLKLFHNIFNNKTGINKESFLQSPHFISRRVDHQNKVREYSCRTNIFKHSFFPLTTHQWNCLPESHVLISSNAAFFSKLIEEYL</sequence>
<dbReference type="Gene3D" id="3.60.10.10">
    <property type="entry name" value="Endonuclease/exonuclease/phosphatase"/>
    <property type="match status" value="1"/>
</dbReference>
<dbReference type="Pfam" id="PF00078">
    <property type="entry name" value="RVT_1"/>
    <property type="match status" value="1"/>
</dbReference>
<dbReference type="GO" id="GO:0003964">
    <property type="term" value="F:RNA-directed DNA polymerase activity"/>
    <property type="evidence" value="ECO:0007669"/>
    <property type="project" value="UniProtKB-KW"/>
</dbReference>
<dbReference type="PROSITE" id="PS50878">
    <property type="entry name" value="RT_POL"/>
    <property type="match status" value="1"/>
</dbReference>
<dbReference type="InterPro" id="IPR043502">
    <property type="entry name" value="DNA/RNA_pol_sf"/>
</dbReference>
<evidence type="ECO:0000259" key="1">
    <source>
        <dbReference type="PROSITE" id="PS50878"/>
    </source>
</evidence>
<dbReference type="GO" id="GO:0031012">
    <property type="term" value="C:extracellular matrix"/>
    <property type="evidence" value="ECO:0007669"/>
    <property type="project" value="TreeGrafter"/>
</dbReference>
<dbReference type="PANTHER" id="PTHR33395:SF22">
    <property type="entry name" value="REVERSE TRANSCRIPTASE DOMAIN-CONTAINING PROTEIN"/>
    <property type="match status" value="1"/>
</dbReference>
<keyword evidence="2" id="KW-0808">Transferase</keyword>
<evidence type="ECO:0000313" key="2">
    <source>
        <dbReference type="EMBL" id="JAR90547.1"/>
    </source>
</evidence>
<dbReference type="Pfam" id="PF14529">
    <property type="entry name" value="Exo_endo_phos_2"/>
    <property type="match status" value="1"/>
</dbReference>
<dbReference type="SUPFAM" id="SSF56219">
    <property type="entry name" value="DNase I-like"/>
    <property type="match status" value="1"/>
</dbReference>
<feature type="domain" description="Reverse transcriptase" evidence="1">
    <location>
        <begin position="468"/>
        <end position="734"/>
    </location>
</feature>